<gene>
    <name evidence="1" type="primary">50</name>
    <name evidence="1" type="ORF">SEA_VIBAKI_50</name>
</gene>
<sequence length="59" mass="6720">MEGYEVEFEFTMAQQIFVQATSKADAIAKVKRGEYDVNDCESNRTLAPRRKFKATKVGD</sequence>
<keyword evidence="2" id="KW-1185">Reference proteome</keyword>
<dbReference type="RefSeq" id="YP_009884027.1">
    <property type="nucleotide sequence ID" value="NC_049465.1"/>
</dbReference>
<name>A0A514TZ53_9CAUD</name>
<evidence type="ECO:0000313" key="2">
    <source>
        <dbReference type="Proteomes" id="UP000318687"/>
    </source>
</evidence>
<organism evidence="1 2">
    <name type="scientific">Arthrobacter phage Vibaki</name>
    <dbReference type="NCBI Taxonomy" id="2593333"/>
    <lineage>
        <taxon>Viruses</taxon>
        <taxon>Duplodnaviria</taxon>
        <taxon>Heunggongvirae</taxon>
        <taxon>Uroviricota</taxon>
        <taxon>Caudoviricetes</taxon>
        <taxon>Berryhillviridae</taxon>
        <taxon>Vibakivirus</taxon>
        <taxon>Vibakivirus vibaki</taxon>
    </lineage>
</organism>
<accession>A0A514TZ53</accession>
<dbReference type="KEGG" id="vg:55813365"/>
<reference evidence="1 2" key="1">
    <citation type="submission" date="2019-06" db="EMBL/GenBank/DDBJ databases">
        <authorList>
            <person name="Alexander J."/>
            <person name="Ertsgaard D.J."/>
            <person name="Fields K.L."/>
            <person name="Fields S.B."/>
            <person name="Humphreys H."/>
            <person name="Kinneman J.E."/>
            <person name="Nelson N.D."/>
            <person name="Olakunle E.K."/>
            <person name="Reimer A.C."/>
            <person name="Robertson C."/>
            <person name="Ross G.V."/>
            <person name="Bonilla J.A."/>
            <person name="Klyczek K."/>
            <person name="Garlena R.A."/>
            <person name="Russell D.A."/>
            <person name="Pope W.H."/>
            <person name="Jacobs-Sera D."/>
            <person name="Hatfull G.F."/>
        </authorList>
    </citation>
    <scope>NUCLEOTIDE SEQUENCE [LARGE SCALE GENOMIC DNA]</scope>
</reference>
<protein>
    <submittedName>
        <fullName evidence="1">Uncharacterized protein</fullName>
    </submittedName>
</protein>
<dbReference type="EMBL" id="MN096362">
    <property type="protein sequence ID" value="QDK01930.1"/>
    <property type="molecule type" value="Genomic_DNA"/>
</dbReference>
<evidence type="ECO:0000313" key="1">
    <source>
        <dbReference type="EMBL" id="QDK01930.1"/>
    </source>
</evidence>
<dbReference type="GeneID" id="55813365"/>
<dbReference type="Proteomes" id="UP000318687">
    <property type="component" value="Segment"/>
</dbReference>
<proteinExistence type="predicted"/>